<dbReference type="InterPro" id="IPR041263">
    <property type="entry name" value="Gasdermin_PUB"/>
</dbReference>
<dbReference type="Pfam" id="PF17708">
    <property type="entry name" value="Gasdermin_C"/>
    <property type="match status" value="1"/>
</dbReference>
<dbReference type="GO" id="GO:0012501">
    <property type="term" value="P:programmed cell death"/>
    <property type="evidence" value="ECO:0007669"/>
    <property type="project" value="UniProtKB-KW"/>
</dbReference>
<evidence type="ECO:0000256" key="6">
    <source>
        <dbReference type="ARBA" id="ARBA00022490"/>
    </source>
</evidence>
<evidence type="ECO:0000256" key="7">
    <source>
        <dbReference type="ARBA" id="ARBA00022590"/>
    </source>
</evidence>
<dbReference type="GO" id="GO:0005886">
    <property type="term" value="C:plasma membrane"/>
    <property type="evidence" value="ECO:0007669"/>
    <property type="project" value="UniProtKB-SubCell"/>
</dbReference>
<keyword evidence="5" id="KW-1003">Cell membrane</keyword>
<keyword evidence="15" id="KW-1185">Reference proteome</keyword>
<evidence type="ECO:0000313" key="15">
    <source>
        <dbReference type="Proteomes" id="UP001497482"/>
    </source>
</evidence>
<evidence type="ECO:0000256" key="8">
    <source>
        <dbReference type="ARBA" id="ARBA00022692"/>
    </source>
</evidence>
<keyword evidence="6" id="KW-0963">Cytoplasm</keyword>
<feature type="domain" description="Gasdermin pore forming" evidence="12">
    <location>
        <begin position="29"/>
        <end position="273"/>
    </location>
</feature>
<dbReference type="PANTHER" id="PTHR15207">
    <property type="entry name" value="NONSYNDROMIC HEARING IMPAIRMENT PROTEIN"/>
    <property type="match status" value="1"/>
</dbReference>
<evidence type="ECO:0000256" key="2">
    <source>
        <dbReference type="ARBA" id="ARBA00004651"/>
    </source>
</evidence>
<evidence type="ECO:0000256" key="10">
    <source>
        <dbReference type="ARBA" id="ARBA00023139"/>
    </source>
</evidence>
<comment type="similarity">
    <text evidence="3">Belongs to the gasdermin family.</text>
</comment>
<protein>
    <recommendedName>
        <fullName evidence="16">Non-syndromic hearing impairment protein 5</fullName>
    </recommendedName>
</protein>
<dbReference type="InterPro" id="IPR040460">
    <property type="entry name" value="Gasdermin_pore"/>
</dbReference>
<evidence type="ECO:0000256" key="5">
    <source>
        <dbReference type="ARBA" id="ARBA00022475"/>
    </source>
</evidence>
<evidence type="ECO:0000256" key="3">
    <source>
        <dbReference type="ARBA" id="ARBA00009279"/>
    </source>
</evidence>
<dbReference type="PANTHER" id="PTHR15207:SF3">
    <property type="entry name" value="DEAFNESS, AUTOSOMAL DOMINANT 5-RELATED"/>
    <property type="match status" value="1"/>
</dbReference>
<dbReference type="GO" id="GO:0005737">
    <property type="term" value="C:cytoplasm"/>
    <property type="evidence" value="ECO:0007669"/>
    <property type="project" value="UniProtKB-SubCell"/>
</dbReference>
<keyword evidence="4" id="KW-1134">Transmembrane beta strand</keyword>
<dbReference type="InterPro" id="IPR042377">
    <property type="entry name" value="GSDME"/>
</dbReference>
<evidence type="ECO:0000259" key="12">
    <source>
        <dbReference type="Pfam" id="PF04598"/>
    </source>
</evidence>
<dbReference type="Pfam" id="PF04598">
    <property type="entry name" value="Gasdermin"/>
    <property type="match status" value="1"/>
</dbReference>
<keyword evidence="11" id="KW-0449">Lipoprotein</keyword>
<keyword evidence="10" id="KW-0564">Palmitate</keyword>
<sequence>MERGISKSLDFENCTLSLYKTAHTQRFGMLATATRNFVEEVDRGGALIPVSSLNDTISLLTVVIKKKRFWFWQQPKYLPTDFTLNDLLAGDTPIQPVTTELEFIKYKGTFGDNIQGNVDASFSQNASVSLEGKDTSKLQSSFGSLKKEELAVQNLIRDSKERLLDMSHSLVEQTMMNHKQVFGIVKERIVTTQPCSVIEEVQKEGQFGGLLTICGPKVTKISLKENASLGKDSNVTMEIPPQTTLAYALIELEVKHDGHFTLCLMSGINGGFEEVDRGHLNDLGAPPLQTKLSNLKQNLAELKEHFDVLAALPALTKSSLFQKLTTVISDRAAVSSLQNALNHLRHADATASAEEQEQTDILNLVSQCGQSRDAVIQALHLLLSAIDEMPSEAQALLGTCCSPGILAELNLVVTCLLEGGELPLSSMRQTTASEEVFGVVQLLFSSSRVTLTKAGDCMRAEVQKEARQRPLVLCIAVRALASLSQ</sequence>
<evidence type="ECO:0000313" key="14">
    <source>
        <dbReference type="EMBL" id="CAL1611281.1"/>
    </source>
</evidence>
<evidence type="ECO:0000256" key="9">
    <source>
        <dbReference type="ARBA" id="ARBA00023136"/>
    </source>
</evidence>
<dbReference type="Proteomes" id="UP001497482">
    <property type="component" value="Chromosome 7"/>
</dbReference>
<dbReference type="EMBL" id="OZ035829">
    <property type="protein sequence ID" value="CAL1611281.1"/>
    <property type="molecule type" value="Genomic_DNA"/>
</dbReference>
<proteinExistence type="inferred from homology"/>
<keyword evidence="9" id="KW-0472">Membrane</keyword>
<keyword evidence="7" id="KW-1210">Necrosis</keyword>
<feature type="domain" description="Gasdermin PUB" evidence="13">
    <location>
        <begin position="292"/>
        <end position="453"/>
    </location>
</feature>
<reference evidence="14 15" key="1">
    <citation type="submission" date="2024-04" db="EMBL/GenBank/DDBJ databases">
        <authorList>
            <person name="Waldvogel A.-M."/>
            <person name="Schoenle A."/>
        </authorList>
    </citation>
    <scope>NUCLEOTIDE SEQUENCE [LARGE SCALE GENOMIC DNA]</scope>
</reference>
<keyword evidence="8" id="KW-0812">Transmembrane</keyword>
<name>A0AAV2MDW7_KNICA</name>
<dbReference type="AlphaFoldDB" id="A0AAV2MDW7"/>
<evidence type="ECO:0000259" key="13">
    <source>
        <dbReference type="Pfam" id="PF17708"/>
    </source>
</evidence>
<comment type="subcellular location">
    <subcellularLocation>
        <location evidence="2">Cell membrane</location>
        <topology evidence="2">Multi-pass membrane protein</topology>
    </subcellularLocation>
    <subcellularLocation>
        <location evidence="1">Cytoplasm</location>
    </subcellularLocation>
</comment>
<evidence type="ECO:0000256" key="4">
    <source>
        <dbReference type="ARBA" id="ARBA00022452"/>
    </source>
</evidence>
<evidence type="ECO:0000256" key="1">
    <source>
        <dbReference type="ARBA" id="ARBA00004496"/>
    </source>
</evidence>
<gene>
    <name evidence="14" type="ORF">KC01_LOCUS37724</name>
</gene>
<evidence type="ECO:0008006" key="16">
    <source>
        <dbReference type="Google" id="ProtNLM"/>
    </source>
</evidence>
<evidence type="ECO:0000256" key="11">
    <source>
        <dbReference type="ARBA" id="ARBA00023288"/>
    </source>
</evidence>
<accession>A0AAV2MDW7</accession>
<organism evidence="14 15">
    <name type="scientific">Knipowitschia caucasica</name>
    <name type="common">Caucasian dwarf goby</name>
    <name type="synonym">Pomatoschistus caucasicus</name>
    <dbReference type="NCBI Taxonomy" id="637954"/>
    <lineage>
        <taxon>Eukaryota</taxon>
        <taxon>Metazoa</taxon>
        <taxon>Chordata</taxon>
        <taxon>Craniata</taxon>
        <taxon>Vertebrata</taxon>
        <taxon>Euteleostomi</taxon>
        <taxon>Actinopterygii</taxon>
        <taxon>Neopterygii</taxon>
        <taxon>Teleostei</taxon>
        <taxon>Neoteleostei</taxon>
        <taxon>Acanthomorphata</taxon>
        <taxon>Gobiaria</taxon>
        <taxon>Gobiiformes</taxon>
        <taxon>Gobioidei</taxon>
        <taxon>Gobiidae</taxon>
        <taxon>Gobiinae</taxon>
        <taxon>Knipowitschia</taxon>
    </lineage>
</organism>